<evidence type="ECO:0000256" key="1">
    <source>
        <dbReference type="ARBA" id="ARBA00004370"/>
    </source>
</evidence>
<keyword evidence="3 6" id="KW-0442">Lipid degradation</keyword>
<dbReference type="InterPro" id="IPR050301">
    <property type="entry name" value="NTE"/>
</dbReference>
<dbReference type="Pfam" id="PF07244">
    <property type="entry name" value="POTRA"/>
    <property type="match status" value="1"/>
</dbReference>
<proteinExistence type="predicted"/>
<feature type="domain" description="POTRA" evidence="9">
    <location>
        <begin position="347"/>
        <end position="419"/>
    </location>
</feature>
<dbReference type="PROSITE" id="PS51779">
    <property type="entry name" value="POTRA"/>
    <property type="match status" value="1"/>
</dbReference>
<protein>
    <submittedName>
        <fullName evidence="10">Patatin-like phospholipase family protein</fullName>
    </submittedName>
</protein>
<dbReference type="Gene3D" id="3.40.1090.10">
    <property type="entry name" value="Cytosolic phospholipase A2 catalytic domain"/>
    <property type="match status" value="2"/>
</dbReference>
<evidence type="ECO:0000256" key="3">
    <source>
        <dbReference type="ARBA" id="ARBA00022963"/>
    </source>
</evidence>
<feature type="active site" description="Nucleophile" evidence="6">
    <location>
        <position position="70"/>
    </location>
</feature>
<gene>
    <name evidence="10" type="ORF">ACGRQ9_02830</name>
</gene>
<keyword evidence="11" id="KW-1185">Reference proteome</keyword>
<dbReference type="Gene3D" id="3.10.20.310">
    <property type="entry name" value="membrane protein fhac"/>
    <property type="match status" value="1"/>
</dbReference>
<feature type="domain" description="PNPLA" evidence="8">
    <location>
        <begin position="37"/>
        <end position="229"/>
    </location>
</feature>
<evidence type="ECO:0000313" key="11">
    <source>
        <dbReference type="Proteomes" id="UP001607151"/>
    </source>
</evidence>
<feature type="short sequence motif" description="GXGXXG" evidence="6">
    <location>
        <begin position="41"/>
        <end position="46"/>
    </location>
</feature>
<keyword evidence="4 6" id="KW-0443">Lipid metabolism</keyword>
<evidence type="ECO:0000256" key="7">
    <source>
        <dbReference type="SAM" id="SignalP"/>
    </source>
</evidence>
<feature type="active site" description="Proton acceptor" evidence="6">
    <location>
        <position position="216"/>
    </location>
</feature>
<dbReference type="InterPro" id="IPR034746">
    <property type="entry name" value="POTRA"/>
</dbReference>
<name>A0ABW7IS23_9VIBR</name>
<dbReference type="Pfam" id="PF01734">
    <property type="entry name" value="Patatin"/>
    <property type="match status" value="1"/>
</dbReference>
<sequence>MKLVRFLLGLATLPLACLSASAQEVMLDGSTRPTIAVVLAGGGAKGAAHIGVLQALEEMHIPVDIVTGTSMGSYVGGLYALGMSAQEIQDTVKSIDWNTGYNDRVNRSERRVRDKEYDDRYQLHTDLGLRWLEVKVPKGVVQGQNMLQILRQSTGNLPAFKSFDDLPIHYRAVATDIVNLEPVVLKDGEIVDAMMASMSVPGALPPYPYKGMLLVDGGVTNNMPVDLARSMGADIIIAVDISTDYKTGEQLNTFLSVGDQLSNYLVRRSTQDQTLLLTPKDVLLKPAVGKMNTTDFSQMSEAYGLGYEAAEAQKSLLSQFSIDASNYSAYQAQKLAKRSIVKSGAELEIKQIHIQNKSHYNEKLLLNRLDIKSGEEYTSEEIEQKVRDLYALDRFERVSYDYQDNGDGTTDLNIQVNEKEWGPNYLDFRFFMEDNFKNSSKYSIGLTSNFTDLGDTGAELRSNLEIGTDKLFGLELYVPLSYDQNYFLSVSGIYSDEKSSFFVPEGFGSSTGSADSAVHLSDTDNAFPIDYVKLVGDLAVGYQPTLWQELRLGIRYTDGNTSLTGLPLLGETNYTRQGIYARYRLDTLDDFSFPTQGYYADAEYLYSFDQYDDAEDDQVTEITTTLMVAKSYQKHSLVGRFDYGVVDSDNSTLPIDPKELGGFLNLSGIPRDSLLGRNKAYTSLVYRYKWFDNDFGLFKSPVYLGGSLEYGGVWNDADKKWDTDSMYLAGSVFTGVDSPIGPIILSYGQTEEGYQSVYLIVGSTF</sequence>
<dbReference type="InterPro" id="IPR016035">
    <property type="entry name" value="Acyl_Trfase/lysoPLipase"/>
</dbReference>
<evidence type="ECO:0000256" key="4">
    <source>
        <dbReference type="ARBA" id="ARBA00023098"/>
    </source>
</evidence>
<evidence type="ECO:0000256" key="5">
    <source>
        <dbReference type="ARBA" id="ARBA00023136"/>
    </source>
</evidence>
<dbReference type="CDD" id="cd07205">
    <property type="entry name" value="Pat_PNPLA6_PNPLA7_NTE1_like"/>
    <property type="match status" value="1"/>
</dbReference>
<dbReference type="PANTHER" id="PTHR14226:SF29">
    <property type="entry name" value="NEUROPATHY TARGET ESTERASE SWS"/>
    <property type="match status" value="1"/>
</dbReference>
<comment type="caution">
    <text evidence="10">The sequence shown here is derived from an EMBL/GenBank/DDBJ whole genome shotgun (WGS) entry which is preliminary data.</text>
</comment>
<feature type="short sequence motif" description="GXSXG" evidence="6">
    <location>
        <begin position="68"/>
        <end position="72"/>
    </location>
</feature>
<feature type="short sequence motif" description="DGA/G" evidence="6">
    <location>
        <begin position="216"/>
        <end position="218"/>
    </location>
</feature>
<keyword evidence="7" id="KW-0732">Signal</keyword>
<dbReference type="InterPro" id="IPR002641">
    <property type="entry name" value="PNPLA_dom"/>
</dbReference>
<dbReference type="PROSITE" id="PS51635">
    <property type="entry name" value="PNPLA"/>
    <property type="match status" value="1"/>
</dbReference>
<keyword evidence="5" id="KW-0472">Membrane</keyword>
<dbReference type="PANTHER" id="PTHR14226">
    <property type="entry name" value="NEUROPATHY TARGET ESTERASE/SWISS CHEESE D.MELANOGASTER"/>
    <property type="match status" value="1"/>
</dbReference>
<comment type="subcellular location">
    <subcellularLocation>
        <location evidence="1">Membrane</location>
    </subcellularLocation>
</comment>
<organism evidence="10 11">
    <name type="scientific">Vibrio rumoiensis</name>
    <dbReference type="NCBI Taxonomy" id="76258"/>
    <lineage>
        <taxon>Bacteria</taxon>
        <taxon>Pseudomonadati</taxon>
        <taxon>Pseudomonadota</taxon>
        <taxon>Gammaproteobacteria</taxon>
        <taxon>Vibrionales</taxon>
        <taxon>Vibrionaceae</taxon>
        <taxon>Vibrio</taxon>
    </lineage>
</organism>
<reference evidence="10 11" key="1">
    <citation type="submission" date="2024-10" db="EMBL/GenBank/DDBJ databases">
        <authorList>
            <person name="Yibar A."/>
            <person name="Saticioglu I.B."/>
            <person name="Duman M."/>
            <person name="Ajmi N."/>
            <person name="Gurler F."/>
            <person name="Ay H."/>
            <person name="Onuk E."/>
            <person name="Guler S."/>
            <person name="Romalde J.L."/>
        </authorList>
    </citation>
    <scope>NUCLEOTIDE SEQUENCE [LARGE SCALE GENOMIC DNA]</scope>
    <source>
        <strain evidence="10 11">14-MA-B</strain>
    </source>
</reference>
<evidence type="ECO:0000313" key="10">
    <source>
        <dbReference type="EMBL" id="MFH0264446.1"/>
    </source>
</evidence>
<feature type="chain" id="PRO_5046127290" evidence="7">
    <location>
        <begin position="23"/>
        <end position="765"/>
    </location>
</feature>
<accession>A0ABW7IS23</accession>
<dbReference type="RefSeq" id="WP_394607224.1">
    <property type="nucleotide sequence ID" value="NZ_JBIHSN010000002.1"/>
</dbReference>
<keyword evidence="2 6" id="KW-0378">Hydrolase</keyword>
<evidence type="ECO:0000256" key="6">
    <source>
        <dbReference type="PROSITE-ProRule" id="PRU01161"/>
    </source>
</evidence>
<dbReference type="SUPFAM" id="SSF52151">
    <property type="entry name" value="FabD/lysophospholipase-like"/>
    <property type="match status" value="1"/>
</dbReference>
<evidence type="ECO:0000256" key="2">
    <source>
        <dbReference type="ARBA" id="ARBA00022801"/>
    </source>
</evidence>
<dbReference type="EMBL" id="JBIHSN010000002">
    <property type="protein sequence ID" value="MFH0264446.1"/>
    <property type="molecule type" value="Genomic_DNA"/>
</dbReference>
<dbReference type="Proteomes" id="UP001607151">
    <property type="component" value="Unassembled WGS sequence"/>
</dbReference>
<evidence type="ECO:0000259" key="8">
    <source>
        <dbReference type="PROSITE" id="PS51635"/>
    </source>
</evidence>
<dbReference type="InterPro" id="IPR010827">
    <property type="entry name" value="BamA/TamA_POTRA"/>
</dbReference>
<feature type="signal peptide" evidence="7">
    <location>
        <begin position="1"/>
        <end position="22"/>
    </location>
</feature>
<evidence type="ECO:0000259" key="9">
    <source>
        <dbReference type="PROSITE" id="PS51779"/>
    </source>
</evidence>